<keyword evidence="1" id="KW-0812">Transmembrane</keyword>
<protein>
    <submittedName>
        <fullName evidence="2">Uncharacterized protein</fullName>
    </submittedName>
</protein>
<keyword evidence="1" id="KW-0472">Membrane</keyword>
<evidence type="ECO:0000313" key="3">
    <source>
        <dbReference type="Proteomes" id="UP001529338"/>
    </source>
</evidence>
<keyword evidence="1" id="KW-1133">Transmembrane helix</keyword>
<keyword evidence="3" id="KW-1185">Reference proteome</keyword>
<reference evidence="2 3" key="1">
    <citation type="submission" date="2023-06" db="EMBL/GenBank/DDBJ databases">
        <title>Cellulomonas sp. MW4 Whole genome sequence.</title>
        <authorList>
            <person name="Park S."/>
        </authorList>
    </citation>
    <scope>NUCLEOTIDE SEQUENCE [LARGE SCALE GENOMIC DNA]</scope>
    <source>
        <strain evidence="2 3">MW4</strain>
    </source>
</reference>
<feature type="transmembrane region" description="Helical" evidence="1">
    <location>
        <begin position="139"/>
        <end position="157"/>
    </location>
</feature>
<feature type="transmembrane region" description="Helical" evidence="1">
    <location>
        <begin position="36"/>
        <end position="56"/>
    </location>
</feature>
<dbReference type="Proteomes" id="UP001529338">
    <property type="component" value="Unassembled WGS sequence"/>
</dbReference>
<gene>
    <name evidence="2" type="ORF">QRT04_08245</name>
</gene>
<proteinExistence type="predicted"/>
<feature type="transmembrane region" description="Helical" evidence="1">
    <location>
        <begin position="98"/>
        <end position="119"/>
    </location>
</feature>
<sequence>MRRRLRAFVRRWLWAEPPDDVVVGVGRCVPGSLVRLAAALLAAALLATFAFAVVGWSARLGIGFALGAAILVAWSPGMVSVPIGLVGVGVLVDGVPPVGLLLALVLLVHLVVVAAVLAARVRFDTLVEWRVIGRLGREFAVVQVGAQVLALGAAALAGADLRAGDGVRAAALLTTLVVLVVVLPRFERVEVRRRD</sequence>
<evidence type="ECO:0000313" key="2">
    <source>
        <dbReference type="EMBL" id="MDM7854918.1"/>
    </source>
</evidence>
<comment type="caution">
    <text evidence="2">The sequence shown here is derived from an EMBL/GenBank/DDBJ whole genome shotgun (WGS) entry which is preliminary data.</text>
</comment>
<name>A0ABT7SFE3_9CELL</name>
<evidence type="ECO:0000256" key="1">
    <source>
        <dbReference type="SAM" id="Phobius"/>
    </source>
</evidence>
<organism evidence="2 3">
    <name type="scientific">Cellulomonas alba</name>
    <dbReference type="NCBI Taxonomy" id="3053467"/>
    <lineage>
        <taxon>Bacteria</taxon>
        <taxon>Bacillati</taxon>
        <taxon>Actinomycetota</taxon>
        <taxon>Actinomycetes</taxon>
        <taxon>Micrococcales</taxon>
        <taxon>Cellulomonadaceae</taxon>
        <taxon>Cellulomonas</taxon>
    </lineage>
</organism>
<dbReference type="EMBL" id="JAUCGQ010000001">
    <property type="protein sequence ID" value="MDM7854918.1"/>
    <property type="molecule type" value="Genomic_DNA"/>
</dbReference>
<feature type="transmembrane region" description="Helical" evidence="1">
    <location>
        <begin position="68"/>
        <end position="92"/>
    </location>
</feature>
<feature type="transmembrane region" description="Helical" evidence="1">
    <location>
        <begin position="169"/>
        <end position="186"/>
    </location>
</feature>
<dbReference type="RefSeq" id="WP_289454738.1">
    <property type="nucleotide sequence ID" value="NZ_JAUCGQ010000001.1"/>
</dbReference>
<accession>A0ABT7SFE3</accession>